<feature type="chain" id="PRO_5008276540" description="REJ domain-containing protein" evidence="1">
    <location>
        <begin position="22"/>
        <end position="125"/>
    </location>
</feature>
<reference evidence="2 3" key="1">
    <citation type="submission" date="2016-05" db="EMBL/GenBank/DDBJ databases">
        <title>Genome sequencing reveals origins of a unique bacterial endosymbiosis in the earliest lineages of terrestrial Fungi.</title>
        <authorList>
            <consortium name="DOE Joint Genome Institute"/>
            <person name="Uehling J."/>
            <person name="Gryganskyi A."/>
            <person name="Hameed K."/>
            <person name="Tschaplinski T."/>
            <person name="Misztal P."/>
            <person name="Wu S."/>
            <person name="Desiro A."/>
            <person name="Vande Pol N."/>
            <person name="Du Z.-Y."/>
            <person name="Zienkiewicz A."/>
            <person name="Zienkiewicz K."/>
            <person name="Morin E."/>
            <person name="Tisserant E."/>
            <person name="Splivallo R."/>
            <person name="Hainaut M."/>
            <person name="Henrissat B."/>
            <person name="Ohm R."/>
            <person name="Kuo A."/>
            <person name="Yan J."/>
            <person name="Lipzen A."/>
            <person name="Nolan M."/>
            <person name="Labutti K."/>
            <person name="Barry K."/>
            <person name="Goldstein A."/>
            <person name="Labbe J."/>
            <person name="Schadt C."/>
            <person name="Tuskan G."/>
            <person name="Grigoriev I."/>
            <person name="Martin F."/>
            <person name="Vilgalys R."/>
            <person name="Bonito G."/>
        </authorList>
    </citation>
    <scope>NUCLEOTIDE SEQUENCE [LARGE SCALE GENOMIC DNA]</scope>
    <source>
        <strain evidence="2 3">AG-77</strain>
    </source>
</reference>
<evidence type="ECO:0000313" key="3">
    <source>
        <dbReference type="Proteomes" id="UP000078512"/>
    </source>
</evidence>
<feature type="signal peptide" evidence="1">
    <location>
        <begin position="1"/>
        <end position="21"/>
    </location>
</feature>
<evidence type="ECO:0008006" key="4">
    <source>
        <dbReference type="Google" id="ProtNLM"/>
    </source>
</evidence>
<protein>
    <recommendedName>
        <fullName evidence="4">REJ domain-containing protein</fullName>
    </recommendedName>
</protein>
<gene>
    <name evidence="2" type="ORF">K457DRAFT_414634</name>
</gene>
<dbReference type="AlphaFoldDB" id="A0A197K3A3"/>
<dbReference type="EMBL" id="KV442032">
    <property type="protein sequence ID" value="OAQ30939.1"/>
    <property type="molecule type" value="Genomic_DNA"/>
</dbReference>
<keyword evidence="1" id="KW-0732">Signal</keyword>
<evidence type="ECO:0000256" key="1">
    <source>
        <dbReference type="SAM" id="SignalP"/>
    </source>
</evidence>
<proteinExistence type="predicted"/>
<keyword evidence="3" id="KW-1185">Reference proteome</keyword>
<sequence>MCLSLFLFYFSFCFPLPFQSAFTLPFLLIHPHRPTDHNHQPSLPLPSFHSSTPLSPSYPSSAHPSHFTHPYILLAQTATFLSHSFLLAVVCHLTTHQSATLNLNPSPSSSSWLWAPLAIHPSSAK</sequence>
<accession>A0A197K3A3</accession>
<name>A0A197K3A3_9FUNG</name>
<dbReference type="Proteomes" id="UP000078512">
    <property type="component" value="Unassembled WGS sequence"/>
</dbReference>
<organism evidence="2 3">
    <name type="scientific">Linnemannia elongata AG-77</name>
    <dbReference type="NCBI Taxonomy" id="1314771"/>
    <lineage>
        <taxon>Eukaryota</taxon>
        <taxon>Fungi</taxon>
        <taxon>Fungi incertae sedis</taxon>
        <taxon>Mucoromycota</taxon>
        <taxon>Mortierellomycotina</taxon>
        <taxon>Mortierellomycetes</taxon>
        <taxon>Mortierellales</taxon>
        <taxon>Mortierellaceae</taxon>
        <taxon>Linnemannia</taxon>
    </lineage>
</organism>
<evidence type="ECO:0000313" key="2">
    <source>
        <dbReference type="EMBL" id="OAQ30939.1"/>
    </source>
</evidence>